<dbReference type="EMBL" id="PKPP01001086">
    <property type="protein sequence ID" value="PWA85796.1"/>
    <property type="molecule type" value="Genomic_DNA"/>
</dbReference>
<gene>
    <name evidence="5" type="ORF">CTI12_AA144680</name>
</gene>
<dbReference type="Gene3D" id="1.10.730.10">
    <property type="entry name" value="Isoleucyl-tRNA Synthetase, Domain 1"/>
    <property type="match status" value="1"/>
</dbReference>
<keyword evidence="6" id="KW-1185">Reference proteome</keyword>
<evidence type="ECO:0000256" key="2">
    <source>
        <dbReference type="ARBA" id="ARBA00049339"/>
    </source>
</evidence>
<evidence type="ECO:0000259" key="4">
    <source>
        <dbReference type="SMART" id="SM00836"/>
    </source>
</evidence>
<accession>A0A2U1PJ63</accession>
<reference evidence="5 6" key="1">
    <citation type="journal article" date="2018" name="Mol. Plant">
        <title>The genome of Artemisia annua provides insight into the evolution of Asteraceae family and artemisinin biosynthesis.</title>
        <authorList>
            <person name="Shen Q."/>
            <person name="Zhang L."/>
            <person name="Liao Z."/>
            <person name="Wang S."/>
            <person name="Yan T."/>
            <person name="Shi P."/>
            <person name="Liu M."/>
            <person name="Fu X."/>
            <person name="Pan Q."/>
            <person name="Wang Y."/>
            <person name="Lv Z."/>
            <person name="Lu X."/>
            <person name="Zhang F."/>
            <person name="Jiang W."/>
            <person name="Ma Y."/>
            <person name="Chen M."/>
            <person name="Hao X."/>
            <person name="Li L."/>
            <person name="Tang Y."/>
            <person name="Lv G."/>
            <person name="Zhou Y."/>
            <person name="Sun X."/>
            <person name="Brodelius P.E."/>
            <person name="Rose J.K.C."/>
            <person name="Tang K."/>
        </authorList>
    </citation>
    <scope>NUCLEOTIDE SEQUENCE [LARGE SCALE GENOMIC DNA]</scope>
    <source>
        <strain evidence="6">cv. Huhao1</strain>
        <tissue evidence="5">Leaf</tissue>
    </source>
</reference>
<dbReference type="EC" id="6.1.1.19" evidence="1"/>
<evidence type="ECO:0000256" key="1">
    <source>
        <dbReference type="ARBA" id="ARBA00012837"/>
    </source>
</evidence>
<evidence type="ECO:0000256" key="3">
    <source>
        <dbReference type="SAM" id="MobiDB-lite"/>
    </source>
</evidence>
<dbReference type="SMART" id="SM00836">
    <property type="entry name" value="DALR_1"/>
    <property type="match status" value="1"/>
</dbReference>
<name>A0A2U1PJ63_ARTAN</name>
<evidence type="ECO:0000313" key="6">
    <source>
        <dbReference type="Proteomes" id="UP000245207"/>
    </source>
</evidence>
<sequence length="348" mass="38982">MKVAAITRLTNHLKVELIVEDLRLLHFEANQVLGKVRTLTFERPTNNVFRGACMTWELADSGNDFITSVLNGAHGSLRSQPLQWTIYVFRTVYRFASSAKAKIVGAGEILHAVSSGTQTERRNFGGAHSASTMADHPDQEDNRWSLQKGIEKVFNTSLKRTFGGDHQETVSCSISTCAKKTVVITYVLIQNFTFVNSSSVLHIWPEVRKTHLYRGPKFAGLAVKDNIMGSEYKDMMEKCVACGPGFGNTAVYLQFTHVRVCSIIRDSSKDIKKLKAEELILKNDDEHELGLHLLRFTEDSAVFDLLDITWVFEEEVVGSSEETNNLLLCEATEVVMKKCFDLLGITPI</sequence>
<dbReference type="InterPro" id="IPR009080">
    <property type="entry name" value="tRNAsynth_Ia_anticodon-bd"/>
</dbReference>
<keyword evidence="5" id="KW-0436">Ligase</keyword>
<organism evidence="5 6">
    <name type="scientific">Artemisia annua</name>
    <name type="common">Sweet wormwood</name>
    <dbReference type="NCBI Taxonomy" id="35608"/>
    <lineage>
        <taxon>Eukaryota</taxon>
        <taxon>Viridiplantae</taxon>
        <taxon>Streptophyta</taxon>
        <taxon>Embryophyta</taxon>
        <taxon>Tracheophyta</taxon>
        <taxon>Spermatophyta</taxon>
        <taxon>Magnoliopsida</taxon>
        <taxon>eudicotyledons</taxon>
        <taxon>Gunneridae</taxon>
        <taxon>Pentapetalae</taxon>
        <taxon>asterids</taxon>
        <taxon>campanulids</taxon>
        <taxon>Asterales</taxon>
        <taxon>Asteraceae</taxon>
        <taxon>Asteroideae</taxon>
        <taxon>Anthemideae</taxon>
        <taxon>Artemisiinae</taxon>
        <taxon>Artemisia</taxon>
    </lineage>
</organism>
<dbReference type="PANTHER" id="PTHR11956:SF5">
    <property type="entry name" value="ARGININE--TRNA LIGASE, CYTOPLASMIC"/>
    <property type="match status" value="1"/>
</dbReference>
<dbReference type="SUPFAM" id="SSF47323">
    <property type="entry name" value="Anticodon-binding domain of a subclass of class I aminoacyl-tRNA synthetases"/>
    <property type="match status" value="1"/>
</dbReference>
<comment type="catalytic activity">
    <reaction evidence="2">
        <text>tRNA(Arg) + L-arginine + ATP = L-arginyl-tRNA(Arg) + AMP + diphosphate</text>
        <dbReference type="Rhea" id="RHEA:20301"/>
        <dbReference type="Rhea" id="RHEA-COMP:9658"/>
        <dbReference type="Rhea" id="RHEA-COMP:9673"/>
        <dbReference type="ChEBI" id="CHEBI:30616"/>
        <dbReference type="ChEBI" id="CHEBI:32682"/>
        <dbReference type="ChEBI" id="CHEBI:33019"/>
        <dbReference type="ChEBI" id="CHEBI:78442"/>
        <dbReference type="ChEBI" id="CHEBI:78513"/>
        <dbReference type="ChEBI" id="CHEBI:456215"/>
        <dbReference type="EC" id="6.1.1.19"/>
    </reaction>
</comment>
<dbReference type="InterPro" id="IPR008909">
    <property type="entry name" value="DALR_anticod-bd"/>
</dbReference>
<dbReference type="InterPro" id="IPR001278">
    <property type="entry name" value="Arg-tRNA-ligase"/>
</dbReference>
<proteinExistence type="predicted"/>
<dbReference type="GO" id="GO:0004814">
    <property type="term" value="F:arginine-tRNA ligase activity"/>
    <property type="evidence" value="ECO:0007669"/>
    <property type="project" value="UniProtKB-EC"/>
</dbReference>
<dbReference type="GO" id="GO:0005524">
    <property type="term" value="F:ATP binding"/>
    <property type="evidence" value="ECO:0007669"/>
    <property type="project" value="InterPro"/>
</dbReference>
<feature type="region of interest" description="Disordered" evidence="3">
    <location>
        <begin position="120"/>
        <end position="141"/>
    </location>
</feature>
<dbReference type="PANTHER" id="PTHR11956">
    <property type="entry name" value="ARGINYL-TRNA SYNTHETASE"/>
    <property type="match status" value="1"/>
</dbReference>
<dbReference type="AlphaFoldDB" id="A0A2U1PJ63"/>
<comment type="caution">
    <text evidence="5">The sequence shown here is derived from an EMBL/GenBank/DDBJ whole genome shotgun (WGS) entry which is preliminary data.</text>
</comment>
<protein>
    <recommendedName>
        <fullName evidence="1">arginine--tRNA ligase</fullName>
        <ecNumber evidence="1">6.1.1.19</ecNumber>
    </recommendedName>
</protein>
<dbReference type="Proteomes" id="UP000245207">
    <property type="component" value="Unassembled WGS sequence"/>
</dbReference>
<dbReference type="GO" id="GO:0006420">
    <property type="term" value="P:arginyl-tRNA aminoacylation"/>
    <property type="evidence" value="ECO:0007669"/>
    <property type="project" value="InterPro"/>
</dbReference>
<dbReference type="STRING" id="35608.A0A2U1PJ63"/>
<evidence type="ECO:0000313" key="5">
    <source>
        <dbReference type="EMBL" id="PWA85796.1"/>
    </source>
</evidence>
<feature type="domain" description="DALR anticodon binding" evidence="4">
    <location>
        <begin position="253"/>
        <end position="348"/>
    </location>
</feature>